<reference evidence="1" key="1">
    <citation type="submission" date="2022-08" db="EMBL/GenBank/DDBJ databases">
        <title>Draft genome sequencing of Roseisolibacter agri AW1220.</title>
        <authorList>
            <person name="Tobiishi Y."/>
            <person name="Tonouchi A."/>
        </authorList>
    </citation>
    <scope>NUCLEOTIDE SEQUENCE</scope>
    <source>
        <strain evidence="1">AW1220</strain>
    </source>
</reference>
<protein>
    <submittedName>
        <fullName evidence="1">Uncharacterized protein</fullName>
    </submittedName>
</protein>
<comment type="caution">
    <text evidence="1">The sequence shown here is derived from an EMBL/GenBank/DDBJ whole genome shotgun (WGS) entry which is preliminary data.</text>
</comment>
<accession>A0AA37QCZ8</accession>
<dbReference type="RefSeq" id="WP_284352478.1">
    <property type="nucleotide sequence ID" value="NZ_BRXS01000007.1"/>
</dbReference>
<dbReference type="Proteomes" id="UP001161325">
    <property type="component" value="Unassembled WGS sequence"/>
</dbReference>
<name>A0AA37QCZ8_9BACT</name>
<sequence length="82" mass="8472">MTALPPTLRVFVNERAVEVPRGASVADALRAHDAGAADAVAAGERLVTDSRGLPVDPQGETYAGAIYRLISARRAAAADDAE</sequence>
<evidence type="ECO:0000313" key="2">
    <source>
        <dbReference type="Proteomes" id="UP001161325"/>
    </source>
</evidence>
<organism evidence="1 2">
    <name type="scientific">Roseisolibacter agri</name>
    <dbReference type="NCBI Taxonomy" id="2014610"/>
    <lineage>
        <taxon>Bacteria</taxon>
        <taxon>Pseudomonadati</taxon>
        <taxon>Gemmatimonadota</taxon>
        <taxon>Gemmatimonadia</taxon>
        <taxon>Gemmatimonadales</taxon>
        <taxon>Gemmatimonadaceae</taxon>
        <taxon>Roseisolibacter</taxon>
    </lineage>
</organism>
<proteinExistence type="predicted"/>
<keyword evidence="2" id="KW-1185">Reference proteome</keyword>
<dbReference type="AlphaFoldDB" id="A0AA37QCZ8"/>
<evidence type="ECO:0000313" key="1">
    <source>
        <dbReference type="EMBL" id="GLC28052.1"/>
    </source>
</evidence>
<gene>
    <name evidence="1" type="ORF">rosag_45650</name>
</gene>
<dbReference type="EMBL" id="BRXS01000007">
    <property type="protein sequence ID" value="GLC28052.1"/>
    <property type="molecule type" value="Genomic_DNA"/>
</dbReference>